<gene>
    <name evidence="3" type="ORF">QO019_003928</name>
</gene>
<feature type="compositionally biased region" description="Gly residues" evidence="1">
    <location>
        <begin position="108"/>
        <end position="117"/>
    </location>
</feature>
<organism evidence="3 4">
    <name type="scientific">Streptomyces thermodiastaticus</name>
    <dbReference type="NCBI Taxonomy" id="44061"/>
    <lineage>
        <taxon>Bacteria</taxon>
        <taxon>Bacillati</taxon>
        <taxon>Actinomycetota</taxon>
        <taxon>Actinomycetes</taxon>
        <taxon>Kitasatosporales</taxon>
        <taxon>Streptomycetaceae</taxon>
        <taxon>Streptomyces</taxon>
    </lineage>
</organism>
<evidence type="ECO:0000259" key="2">
    <source>
        <dbReference type="Pfam" id="PF24792"/>
    </source>
</evidence>
<accession>A0ABU0KID0</accession>
<dbReference type="RefSeq" id="WP_258906327.1">
    <property type="nucleotide sequence ID" value="NZ_JAUSWC010000013.1"/>
</dbReference>
<reference evidence="3 4" key="1">
    <citation type="submission" date="2023-07" db="EMBL/GenBank/DDBJ databases">
        <title>Genomic Encyclopedia of Type Strains, Phase IV (KMG-IV): sequencing the most valuable type-strain genomes for metagenomic binning, comparative biology and taxonomic classification.</title>
        <authorList>
            <person name="Goeker M."/>
        </authorList>
    </citation>
    <scope>NUCLEOTIDE SEQUENCE [LARGE SCALE GENOMIC DNA]</scope>
    <source>
        <strain evidence="3 4">DSM 40573</strain>
    </source>
</reference>
<evidence type="ECO:0000313" key="3">
    <source>
        <dbReference type="EMBL" id="MDQ0489059.1"/>
    </source>
</evidence>
<evidence type="ECO:0000313" key="4">
    <source>
        <dbReference type="Proteomes" id="UP001236795"/>
    </source>
</evidence>
<sequence length="117" mass="12573">MTYLDPLADLIRSCLPPAARPPEGADDLFRLYAVLLRAKGERVTEEDVHDAWSAWMQTKDAGHASLVPFEELPPETRAADAPYAEAIRKAARRAGRDGGSHAPDMAPGGAGQPPGDR</sequence>
<dbReference type="EMBL" id="JAUSWC010000013">
    <property type="protein sequence ID" value="MDQ0489059.1"/>
    <property type="molecule type" value="Genomic_DNA"/>
</dbReference>
<proteinExistence type="predicted"/>
<feature type="region of interest" description="Disordered" evidence="1">
    <location>
        <begin position="88"/>
        <end position="117"/>
    </location>
</feature>
<comment type="caution">
    <text evidence="3">The sequence shown here is derived from an EMBL/GenBank/DDBJ whole genome shotgun (WGS) entry which is preliminary data.</text>
</comment>
<name>A0ABU0KID0_9ACTN</name>
<dbReference type="Proteomes" id="UP001236795">
    <property type="component" value="Unassembled WGS sequence"/>
</dbReference>
<dbReference type="Pfam" id="PF24792">
    <property type="entry name" value="DUF7701"/>
    <property type="match status" value="1"/>
</dbReference>
<protein>
    <recommendedName>
        <fullName evidence="2">DUF7701 domain-containing protein</fullName>
    </recommendedName>
</protein>
<feature type="domain" description="DUF7701" evidence="2">
    <location>
        <begin position="2"/>
        <end position="92"/>
    </location>
</feature>
<evidence type="ECO:0000256" key="1">
    <source>
        <dbReference type="SAM" id="MobiDB-lite"/>
    </source>
</evidence>
<dbReference type="InterPro" id="IPR056118">
    <property type="entry name" value="DUF7701"/>
</dbReference>
<keyword evidence="4" id="KW-1185">Reference proteome</keyword>